<reference evidence="1 2" key="1">
    <citation type="submission" date="2020-03" db="EMBL/GenBank/DDBJ databases">
        <title>Draft genome of Streptomyces sp. ventii, isolated from the Axial Seamount in the Pacific Ocean, and resequencing of the two type strains Streptomyces lonarensis strain NCL 716 and Streptomyces bohaiensis strain 11A07.</title>
        <authorList>
            <person name="Loughran R.M."/>
            <person name="Pfannmuller K.M."/>
            <person name="Wasson B.J."/>
            <person name="Deadmond M.C."/>
            <person name="Paddock B.E."/>
            <person name="Koyack M.J."/>
            <person name="Gallegos D.A."/>
            <person name="Mitchell E.A."/>
            <person name="Ushijima B."/>
            <person name="Saw J.H."/>
            <person name="Mcphail K.L."/>
            <person name="Videau P."/>
        </authorList>
    </citation>
    <scope>NUCLEOTIDE SEQUENCE [LARGE SCALE GENOMIC DNA]</scope>
    <source>
        <strain evidence="2">5675061</strain>
    </source>
</reference>
<keyword evidence="2" id="KW-1185">Reference proteome</keyword>
<dbReference type="EMBL" id="JAAVJB010000022">
    <property type="protein sequence ID" value="NJP65691.1"/>
    <property type="molecule type" value="Genomic_DNA"/>
</dbReference>
<sequence length="98" mass="10800">MMSNLKDIQQWYAAACDGDWEHSYGIRIETTDNPGWIISVDLARTALYGRMCEMEDECTDGSWASAKSDGIEFVAGCDPSSLERAIGYFVEFAAAESA</sequence>
<protein>
    <submittedName>
        <fullName evidence="1">Rhodanese-related sulfurtransferase</fullName>
    </submittedName>
</protein>
<organism evidence="1 2">
    <name type="scientific">Streptomyces spiramenti</name>
    <dbReference type="NCBI Taxonomy" id="2720606"/>
    <lineage>
        <taxon>Bacteria</taxon>
        <taxon>Bacillati</taxon>
        <taxon>Actinomycetota</taxon>
        <taxon>Actinomycetes</taxon>
        <taxon>Kitasatosporales</taxon>
        <taxon>Streptomycetaceae</taxon>
        <taxon>Streptomyces</taxon>
    </lineage>
</organism>
<dbReference type="InterPro" id="IPR028228">
    <property type="entry name" value="Imm53"/>
</dbReference>
<dbReference type="Pfam" id="PF15580">
    <property type="entry name" value="Imm53"/>
    <property type="match status" value="1"/>
</dbReference>
<comment type="caution">
    <text evidence="1">The sequence shown here is derived from an EMBL/GenBank/DDBJ whole genome shotgun (WGS) entry which is preliminary data.</text>
</comment>
<proteinExistence type="predicted"/>
<dbReference type="Proteomes" id="UP000746503">
    <property type="component" value="Unassembled WGS sequence"/>
</dbReference>
<accession>A0ABX1AJ60</accession>
<evidence type="ECO:0000313" key="2">
    <source>
        <dbReference type="Proteomes" id="UP000746503"/>
    </source>
</evidence>
<evidence type="ECO:0000313" key="1">
    <source>
        <dbReference type="EMBL" id="NJP65691.1"/>
    </source>
</evidence>
<gene>
    <name evidence="1" type="ORF">HCJ92_05150</name>
</gene>
<name>A0ABX1AJ60_9ACTN</name>